<dbReference type="InterPro" id="IPR029058">
    <property type="entry name" value="AB_hydrolase_fold"/>
</dbReference>
<keyword evidence="2" id="KW-1185">Reference proteome</keyword>
<dbReference type="GO" id="GO:0005829">
    <property type="term" value="C:cytosol"/>
    <property type="evidence" value="ECO:0007669"/>
    <property type="project" value="TreeGrafter"/>
</dbReference>
<dbReference type="AlphaFoldDB" id="A0A565CQ41"/>
<dbReference type="Proteomes" id="UP000489600">
    <property type="component" value="Unassembled WGS sequence"/>
</dbReference>
<sequence length="146" mass="16477">MDSSKGKGSSVCTQKIKMVITNSHNEKLRKNPSGSFRFDFSGYGESEGSFNYGNYNYEADDLHSVIQHLSSNNTNTNRVITTILGHSRGIRLGEGYPEKLKEHGFIDATEGKSEFRVTEESLMERLNTDMRQACTKIDKECKVLTR</sequence>
<accession>A0A565CQ41</accession>
<dbReference type="EMBL" id="CABITT030000008">
    <property type="protein sequence ID" value="VVB15838.1"/>
    <property type="molecule type" value="Genomic_DNA"/>
</dbReference>
<dbReference type="OrthoDB" id="9988524at2759"/>
<proteinExistence type="predicted"/>
<dbReference type="PANTHER" id="PTHR42886:SF53">
    <property type="entry name" value="ALPHA_BETA-HYDROLASES SUPERFAMILY PROTEIN"/>
    <property type="match status" value="1"/>
</dbReference>
<name>A0A565CQ41_9BRAS</name>
<gene>
    <name evidence="1" type="ORF">ANE_LOCUS26282</name>
</gene>
<evidence type="ECO:0000313" key="2">
    <source>
        <dbReference type="Proteomes" id="UP000489600"/>
    </source>
</evidence>
<comment type="caution">
    <text evidence="1">The sequence shown here is derived from an EMBL/GenBank/DDBJ whole genome shotgun (WGS) entry which is preliminary data.</text>
</comment>
<dbReference type="PANTHER" id="PTHR42886">
    <property type="entry name" value="RE40534P-RELATED"/>
    <property type="match status" value="1"/>
</dbReference>
<reference evidence="1" key="1">
    <citation type="submission" date="2019-07" db="EMBL/GenBank/DDBJ databases">
        <authorList>
            <person name="Dittberner H."/>
        </authorList>
    </citation>
    <scope>NUCLEOTIDE SEQUENCE [LARGE SCALE GENOMIC DNA]</scope>
</reference>
<organism evidence="1 2">
    <name type="scientific">Arabis nemorensis</name>
    <dbReference type="NCBI Taxonomy" id="586526"/>
    <lineage>
        <taxon>Eukaryota</taxon>
        <taxon>Viridiplantae</taxon>
        <taxon>Streptophyta</taxon>
        <taxon>Embryophyta</taxon>
        <taxon>Tracheophyta</taxon>
        <taxon>Spermatophyta</taxon>
        <taxon>Magnoliopsida</taxon>
        <taxon>eudicotyledons</taxon>
        <taxon>Gunneridae</taxon>
        <taxon>Pentapetalae</taxon>
        <taxon>rosids</taxon>
        <taxon>malvids</taxon>
        <taxon>Brassicales</taxon>
        <taxon>Brassicaceae</taxon>
        <taxon>Arabideae</taxon>
        <taxon>Arabis</taxon>
    </lineage>
</organism>
<dbReference type="SUPFAM" id="SSF53474">
    <property type="entry name" value="alpha/beta-Hydrolases"/>
    <property type="match status" value="1"/>
</dbReference>
<dbReference type="Gene3D" id="3.40.50.1820">
    <property type="entry name" value="alpha/beta hydrolase"/>
    <property type="match status" value="1"/>
</dbReference>
<protein>
    <submittedName>
        <fullName evidence="1">Uncharacterized protein</fullName>
    </submittedName>
</protein>
<evidence type="ECO:0000313" key="1">
    <source>
        <dbReference type="EMBL" id="VVB15838.1"/>
    </source>
</evidence>